<dbReference type="PANTHER" id="PTHR22847:SF745">
    <property type="entry name" value="F-BOX_WD REPEAT-CONTAINING PROTEIN 7"/>
    <property type="match status" value="1"/>
</dbReference>
<feature type="compositionally biased region" description="Low complexity" evidence="5">
    <location>
        <begin position="210"/>
        <end position="223"/>
    </location>
</feature>
<dbReference type="KEGG" id="ccp:CHC_T00009189001"/>
<dbReference type="RefSeq" id="XP_005710767.1">
    <property type="nucleotide sequence ID" value="XM_005710710.1"/>
</dbReference>
<dbReference type="PRINTS" id="PR00320">
    <property type="entry name" value="GPROTEINBRPT"/>
</dbReference>
<dbReference type="InterPro" id="IPR036322">
    <property type="entry name" value="WD40_repeat_dom_sf"/>
</dbReference>
<protein>
    <submittedName>
        <fullName evidence="6">WD40-repeat containing protein</fullName>
    </submittedName>
</protein>
<keyword evidence="1 3" id="KW-0853">WD repeat</keyword>
<dbReference type="Gramene" id="CDF40473">
    <property type="protein sequence ID" value="CDF40473"/>
    <property type="gene ID" value="CHC_T00009189001"/>
</dbReference>
<dbReference type="SMART" id="SM00320">
    <property type="entry name" value="WD40"/>
    <property type="match status" value="7"/>
</dbReference>
<dbReference type="InterPro" id="IPR019775">
    <property type="entry name" value="WD40_repeat_CS"/>
</dbReference>
<dbReference type="InterPro" id="IPR015943">
    <property type="entry name" value="WD40/YVTN_repeat-like_dom_sf"/>
</dbReference>
<dbReference type="InterPro" id="IPR020472">
    <property type="entry name" value="WD40_PAC1"/>
</dbReference>
<dbReference type="PROSITE" id="PS50294">
    <property type="entry name" value="WD_REPEATS_REGION"/>
    <property type="match status" value="3"/>
</dbReference>
<feature type="coiled-coil region" evidence="4">
    <location>
        <begin position="135"/>
        <end position="169"/>
    </location>
</feature>
<dbReference type="PROSITE" id="PS00678">
    <property type="entry name" value="WD_REPEATS_1"/>
    <property type="match status" value="3"/>
</dbReference>
<keyword evidence="2" id="KW-0677">Repeat</keyword>
<dbReference type="OMA" id="RTSFQHS"/>
<feature type="repeat" description="WD" evidence="3">
    <location>
        <begin position="229"/>
        <end position="270"/>
    </location>
</feature>
<dbReference type="PhylomeDB" id="R7QRY3"/>
<keyword evidence="4" id="KW-0175">Coiled coil</keyword>
<dbReference type="SUPFAM" id="SSF50978">
    <property type="entry name" value="WD40 repeat-like"/>
    <property type="match status" value="1"/>
</dbReference>
<dbReference type="PANTHER" id="PTHR22847">
    <property type="entry name" value="WD40 REPEAT PROTEIN"/>
    <property type="match status" value="1"/>
</dbReference>
<name>R7QRY3_CHOCR</name>
<feature type="compositionally biased region" description="Polar residues" evidence="5">
    <location>
        <begin position="42"/>
        <end position="52"/>
    </location>
</feature>
<reference evidence="7" key="1">
    <citation type="journal article" date="2013" name="Proc. Natl. Acad. Sci. U.S.A.">
        <title>Genome structure and metabolic features in the red seaweed Chondrus crispus shed light on evolution of the Archaeplastida.</title>
        <authorList>
            <person name="Collen J."/>
            <person name="Porcel B."/>
            <person name="Carre W."/>
            <person name="Ball S.G."/>
            <person name="Chaparro C."/>
            <person name="Tonon T."/>
            <person name="Barbeyron T."/>
            <person name="Michel G."/>
            <person name="Noel B."/>
            <person name="Valentin K."/>
            <person name="Elias M."/>
            <person name="Artiguenave F."/>
            <person name="Arun A."/>
            <person name="Aury J.M."/>
            <person name="Barbosa-Neto J.F."/>
            <person name="Bothwell J.H."/>
            <person name="Bouget F.Y."/>
            <person name="Brillet L."/>
            <person name="Cabello-Hurtado F."/>
            <person name="Capella-Gutierrez S."/>
            <person name="Charrier B."/>
            <person name="Cladiere L."/>
            <person name="Cock J.M."/>
            <person name="Coelho S.M."/>
            <person name="Colleoni C."/>
            <person name="Czjzek M."/>
            <person name="Da Silva C."/>
            <person name="Delage L."/>
            <person name="Denoeud F."/>
            <person name="Deschamps P."/>
            <person name="Dittami S.M."/>
            <person name="Gabaldon T."/>
            <person name="Gachon C.M."/>
            <person name="Groisillier A."/>
            <person name="Herve C."/>
            <person name="Jabbari K."/>
            <person name="Katinka M."/>
            <person name="Kloareg B."/>
            <person name="Kowalczyk N."/>
            <person name="Labadie K."/>
            <person name="Leblanc C."/>
            <person name="Lopez P.J."/>
            <person name="McLachlan D.H."/>
            <person name="Meslet-Cladiere L."/>
            <person name="Moustafa A."/>
            <person name="Nehr Z."/>
            <person name="Nyvall Collen P."/>
            <person name="Panaud O."/>
            <person name="Partensky F."/>
            <person name="Poulain J."/>
            <person name="Rensing S.A."/>
            <person name="Rousvoal S."/>
            <person name="Samson G."/>
            <person name="Symeonidi A."/>
            <person name="Weissenbach J."/>
            <person name="Zambounis A."/>
            <person name="Wincker P."/>
            <person name="Boyen C."/>
        </authorList>
    </citation>
    <scope>NUCLEOTIDE SEQUENCE [LARGE SCALE GENOMIC DNA]</scope>
    <source>
        <strain evidence="7">cv. Stackhouse</strain>
    </source>
</reference>
<evidence type="ECO:0000313" key="7">
    <source>
        <dbReference type="Proteomes" id="UP000012073"/>
    </source>
</evidence>
<evidence type="ECO:0000256" key="3">
    <source>
        <dbReference type="PROSITE-ProRule" id="PRU00221"/>
    </source>
</evidence>
<dbReference type="Pfam" id="PF00400">
    <property type="entry name" value="WD40"/>
    <property type="match status" value="6"/>
</dbReference>
<dbReference type="CDD" id="cd00200">
    <property type="entry name" value="WD40"/>
    <property type="match status" value="1"/>
</dbReference>
<feature type="region of interest" description="Disordered" evidence="5">
    <location>
        <begin position="1"/>
        <end position="66"/>
    </location>
</feature>
<evidence type="ECO:0000256" key="4">
    <source>
        <dbReference type="SAM" id="Coils"/>
    </source>
</evidence>
<dbReference type="GeneID" id="17318461"/>
<feature type="repeat" description="WD" evidence="3">
    <location>
        <begin position="479"/>
        <end position="514"/>
    </location>
</feature>
<dbReference type="PROSITE" id="PS50082">
    <property type="entry name" value="WD_REPEATS_2"/>
    <property type="match status" value="5"/>
</dbReference>
<dbReference type="Proteomes" id="UP000012073">
    <property type="component" value="Unassembled WGS sequence"/>
</dbReference>
<gene>
    <name evidence="6" type="ORF">CHC_T00009189001</name>
</gene>
<evidence type="ECO:0000256" key="5">
    <source>
        <dbReference type="SAM" id="MobiDB-lite"/>
    </source>
</evidence>
<dbReference type="InterPro" id="IPR001680">
    <property type="entry name" value="WD40_rpt"/>
</dbReference>
<dbReference type="AlphaFoldDB" id="R7QRY3"/>
<feature type="repeat" description="WD" evidence="3">
    <location>
        <begin position="413"/>
        <end position="439"/>
    </location>
</feature>
<feature type="repeat" description="WD" evidence="3">
    <location>
        <begin position="359"/>
        <end position="398"/>
    </location>
</feature>
<evidence type="ECO:0000256" key="1">
    <source>
        <dbReference type="ARBA" id="ARBA00022574"/>
    </source>
</evidence>
<evidence type="ECO:0000256" key="2">
    <source>
        <dbReference type="ARBA" id="ARBA00022737"/>
    </source>
</evidence>
<keyword evidence="7" id="KW-1185">Reference proteome</keyword>
<dbReference type="EMBL" id="HG002185">
    <property type="protein sequence ID" value="CDF40473.1"/>
    <property type="molecule type" value="Genomic_DNA"/>
</dbReference>
<dbReference type="STRING" id="2769.R7QRY3"/>
<accession>R7QRY3</accession>
<organism evidence="6 7">
    <name type="scientific">Chondrus crispus</name>
    <name type="common">Carrageen Irish moss</name>
    <name type="synonym">Polymorpha crispa</name>
    <dbReference type="NCBI Taxonomy" id="2769"/>
    <lineage>
        <taxon>Eukaryota</taxon>
        <taxon>Rhodophyta</taxon>
        <taxon>Florideophyceae</taxon>
        <taxon>Rhodymeniophycidae</taxon>
        <taxon>Gigartinales</taxon>
        <taxon>Gigartinaceae</taxon>
        <taxon>Chondrus</taxon>
    </lineage>
</organism>
<feature type="repeat" description="WD" evidence="3">
    <location>
        <begin position="271"/>
        <end position="312"/>
    </location>
</feature>
<dbReference type="OrthoDB" id="496at2759"/>
<proteinExistence type="predicted"/>
<evidence type="ECO:0000313" key="6">
    <source>
        <dbReference type="EMBL" id="CDF40473.1"/>
    </source>
</evidence>
<feature type="region of interest" description="Disordered" evidence="5">
    <location>
        <begin position="199"/>
        <end position="223"/>
    </location>
</feature>
<sequence length="514" mass="55690">MADATLRTAVVEEPPSSPPSTRPASEPPSIWDLPPIPHVDRTNGQAMPSSFTVEEEPSESGITNSSAVALPTRVAMQAAVRVRSAPESGPISIAMDGPNPSPHFVSLENVARLYLEMKNERDFLVRESASIFNDRVAVVSQLRQLELQLNELLQQKGRLEENLDTLGLRDEENREKIAALDEKVANISTESQRFEATVRGLKGDSHSVQSRGAASRPRPRPSAACERTLYGHTGNVLGVDVCENTNVLITASSDRSLRTWDLSTGRRLDTLYGHEGWVHAVAFAESGDAAVSGSGDKTVKVWDLNGARGRGTCRATLRGHEAGVTCVQLDDEDVLVSGSLDQTLRRVDLNASGDNCSVIQGHESGVYCLQFVRHGLASGGGDSLIRMFDIRTGRCHRTLQGHSGGAVRALQFDDNHLISGGTDHDLRFWDLRTASCTAVVDVGCRVNALKFDQERVYVGCADRTLKVYNMESKKLMAEHGGHLGPVMSLAGHGNQFFTGSTDQTTKVWNLGGSK</sequence>
<dbReference type="Gene3D" id="2.130.10.10">
    <property type="entry name" value="YVTN repeat-like/Quinoprotein amine dehydrogenase"/>
    <property type="match status" value="2"/>
</dbReference>